<keyword evidence="4" id="KW-0408">Iron</keyword>
<dbReference type="GO" id="GO:0051539">
    <property type="term" value="F:4 iron, 4 sulfur cluster binding"/>
    <property type="evidence" value="ECO:0007669"/>
    <property type="project" value="UniProtKB-KW"/>
</dbReference>
<dbReference type="PROSITE" id="PS00198">
    <property type="entry name" value="4FE4S_FER_1"/>
    <property type="match status" value="1"/>
</dbReference>
<keyword evidence="2" id="KW-0479">Metal-binding</keyword>
<dbReference type="GO" id="GO:0016491">
    <property type="term" value="F:oxidoreductase activity"/>
    <property type="evidence" value="ECO:0007669"/>
    <property type="project" value="UniProtKB-KW"/>
</dbReference>
<gene>
    <name evidence="7" type="ORF">CVT08_08255</name>
</gene>
<dbReference type="InterPro" id="IPR017900">
    <property type="entry name" value="4Fe4S_Fe_S_CS"/>
</dbReference>
<evidence type="ECO:0000256" key="4">
    <source>
        <dbReference type="ARBA" id="ARBA00023004"/>
    </source>
</evidence>
<keyword evidence="5" id="KW-0411">Iron-sulfur</keyword>
<proteinExistence type="predicted"/>
<dbReference type="InterPro" id="IPR004017">
    <property type="entry name" value="Cys_rich_dom"/>
</dbReference>
<organism evidence="7 8">
    <name type="scientific">Campylobacter concisus</name>
    <dbReference type="NCBI Taxonomy" id="199"/>
    <lineage>
        <taxon>Bacteria</taxon>
        <taxon>Pseudomonadati</taxon>
        <taxon>Campylobacterota</taxon>
        <taxon>Epsilonproteobacteria</taxon>
        <taxon>Campylobacterales</taxon>
        <taxon>Campylobacteraceae</taxon>
        <taxon>Campylobacter</taxon>
    </lineage>
</organism>
<dbReference type="Gene3D" id="3.30.70.20">
    <property type="match status" value="1"/>
</dbReference>
<dbReference type="InterPro" id="IPR051460">
    <property type="entry name" value="HdrC_iron-sulfur_subunit"/>
</dbReference>
<dbReference type="EMBL" id="CP060705">
    <property type="protein sequence ID" value="QPH95391.1"/>
    <property type="molecule type" value="Genomic_DNA"/>
</dbReference>
<protein>
    <submittedName>
        <fullName evidence="7">(Fe-S)-binding protein</fullName>
    </submittedName>
</protein>
<dbReference type="Proteomes" id="UP000594707">
    <property type="component" value="Chromosome"/>
</dbReference>
<dbReference type="PROSITE" id="PS51379">
    <property type="entry name" value="4FE4S_FER_2"/>
    <property type="match status" value="1"/>
</dbReference>
<evidence type="ECO:0000259" key="6">
    <source>
        <dbReference type="PROSITE" id="PS51379"/>
    </source>
</evidence>
<dbReference type="PANTHER" id="PTHR43255">
    <property type="entry name" value="IRON-SULFUR-BINDING OXIDOREDUCTASE FADF-RELATED-RELATED"/>
    <property type="match status" value="1"/>
</dbReference>
<keyword evidence="3" id="KW-0560">Oxidoreductase</keyword>
<dbReference type="RefSeq" id="WP_107855815.1">
    <property type="nucleotide sequence ID" value="NZ_CP060705.1"/>
</dbReference>
<keyword evidence="1" id="KW-0004">4Fe-4S</keyword>
<evidence type="ECO:0000313" key="8">
    <source>
        <dbReference type="Proteomes" id="UP000594707"/>
    </source>
</evidence>
<evidence type="ECO:0000256" key="5">
    <source>
        <dbReference type="ARBA" id="ARBA00023014"/>
    </source>
</evidence>
<dbReference type="PANTHER" id="PTHR43255:SF1">
    <property type="entry name" value="IRON-SULFUR-BINDING OXIDOREDUCTASE FADF-RELATED"/>
    <property type="match status" value="1"/>
</dbReference>
<evidence type="ECO:0000256" key="1">
    <source>
        <dbReference type="ARBA" id="ARBA00022485"/>
    </source>
</evidence>
<dbReference type="GO" id="GO:0005886">
    <property type="term" value="C:plasma membrane"/>
    <property type="evidence" value="ECO:0007669"/>
    <property type="project" value="TreeGrafter"/>
</dbReference>
<dbReference type="SUPFAM" id="SSF54862">
    <property type="entry name" value="4Fe-4S ferredoxins"/>
    <property type="match status" value="1"/>
</dbReference>
<evidence type="ECO:0000313" key="7">
    <source>
        <dbReference type="EMBL" id="QPH95391.1"/>
    </source>
</evidence>
<sequence length="321" mass="36649">MKSQLKVIKNPPELCIECGACTKHCEFLTKYDINLLDFSKRKDLAFSCFLCDECYKVCPKDISGNEIALKHREQIKRPFRYLNFLKSPYLYANNSPKKSRELVFFGCNFPGFLPKTTRKIIEILEPLGVDFSIDCCGKPLFEANANFDKTKAHLNELFAAKGVETLILACPNCYHFLKDKVDVKIKTIYEKFEELGLNHEITEEAHIFYPCPERIHKPIFETFKKYVPNFKDSFKDVNCCGLGGLAKSSEPQIAAGYPQAIKDKNLPNLYTYCATCCGNFAKNGVQNIKHFATVMSGVNEAPNTAYLKNVLSLKFYKRSRK</sequence>
<accession>A0A7S9RPH5</accession>
<evidence type="ECO:0000256" key="2">
    <source>
        <dbReference type="ARBA" id="ARBA00022723"/>
    </source>
</evidence>
<dbReference type="Pfam" id="PF02754">
    <property type="entry name" value="CCG"/>
    <property type="match status" value="1"/>
</dbReference>
<dbReference type="InterPro" id="IPR017896">
    <property type="entry name" value="4Fe4S_Fe-S-bd"/>
</dbReference>
<dbReference type="AlphaFoldDB" id="A0A7S9RPH5"/>
<dbReference type="GO" id="GO:0046872">
    <property type="term" value="F:metal ion binding"/>
    <property type="evidence" value="ECO:0007669"/>
    <property type="project" value="UniProtKB-KW"/>
</dbReference>
<reference evidence="7 8" key="1">
    <citation type="journal article" date="2018" name="Emerg. Microbes Infect.">
        <title>Genomic analysis of oral Campylobacter concisus strains identified a potential bacterial molecular marker associated with active Crohn's disease.</title>
        <authorList>
            <person name="Liu F."/>
            <person name="Ma R."/>
            <person name="Tay C.Y.A."/>
            <person name="Octavia S."/>
            <person name="Lan R."/>
            <person name="Chung H.K.L."/>
            <person name="Riordan S.M."/>
            <person name="Grimm M.C."/>
            <person name="Leong R.W."/>
            <person name="Tanaka M.M."/>
            <person name="Connor S."/>
            <person name="Zhang L."/>
        </authorList>
    </citation>
    <scope>NUCLEOTIDE SEQUENCE [LARGE SCALE GENOMIC DNA]</scope>
    <source>
        <strain evidence="7 8">P13UCO-S1</strain>
    </source>
</reference>
<feature type="domain" description="4Fe-4S ferredoxin-type" evidence="6">
    <location>
        <begin position="5"/>
        <end position="36"/>
    </location>
</feature>
<evidence type="ECO:0000256" key="3">
    <source>
        <dbReference type="ARBA" id="ARBA00023002"/>
    </source>
</evidence>
<name>A0A7S9RPH5_9BACT</name>